<dbReference type="InterPro" id="IPR001810">
    <property type="entry name" value="F-box_dom"/>
</dbReference>
<evidence type="ECO:0000259" key="1">
    <source>
        <dbReference type="Pfam" id="PF00646"/>
    </source>
</evidence>
<reference evidence="3" key="1">
    <citation type="submission" date="2023-07" db="EMBL/GenBank/DDBJ databases">
        <title>A chromosome-level genome assembly of Lolium multiflorum.</title>
        <authorList>
            <person name="Chen Y."/>
            <person name="Copetti D."/>
            <person name="Kolliker R."/>
            <person name="Studer B."/>
        </authorList>
    </citation>
    <scope>NUCLEOTIDE SEQUENCE</scope>
    <source>
        <strain evidence="3">02402/16</strain>
        <tissue evidence="3">Leaf</tissue>
    </source>
</reference>
<protein>
    <recommendedName>
        <fullName evidence="5">DUF295 domain-containing protein</fullName>
    </recommendedName>
</protein>
<dbReference type="InterPro" id="IPR036047">
    <property type="entry name" value="F-box-like_dom_sf"/>
</dbReference>
<dbReference type="Pfam" id="PF03478">
    <property type="entry name" value="Beta-prop_KIB1-4"/>
    <property type="match status" value="1"/>
</dbReference>
<dbReference type="PANTHER" id="PTHR33110:SF126">
    <property type="entry name" value="DUF295 DOMAIN-CONTAINING PROTEIN"/>
    <property type="match status" value="1"/>
</dbReference>
<evidence type="ECO:0008006" key="5">
    <source>
        <dbReference type="Google" id="ProtNLM"/>
    </source>
</evidence>
<dbReference type="PANTHER" id="PTHR33110">
    <property type="entry name" value="F-BOX/KELCH-REPEAT PROTEIN-RELATED"/>
    <property type="match status" value="1"/>
</dbReference>
<dbReference type="Pfam" id="PF00646">
    <property type="entry name" value="F-box"/>
    <property type="match status" value="1"/>
</dbReference>
<sequence length="341" mass="37800">MASSRPRRLSTWPDLPSDLLGVVLCGLPSLADRIRLRAVCRSWRSPMPHQSPPQLPWLAFHDGTLLDVSNNTAHHVRLSDDGTSCYCAGENMLFLLHGDGHSSLMNTFSSDVTPLPELATRLKGCPPMDPVFWLLSAGQTARFSRAKYCGLTGTLARSVTLLSFVGRSTPITGDDCKLLGLQLHNDEKRPRFSRRILCASDLPPRPSTDIYEVERYLVESNSKLLMVRRWISGVWYSEFANWARELSVVEADLSSGQWNKVDGLEGQALFVSRQCSKSVPAASSGARQDCIYFLDEYGLGDSGTYSMGERKITPLLPEKPATPLLSNRPPACPAWFFPVEV</sequence>
<accession>A0AAD8WF72</accession>
<dbReference type="Gene3D" id="1.20.1280.50">
    <property type="match status" value="1"/>
</dbReference>
<dbReference type="SUPFAM" id="SSF81383">
    <property type="entry name" value="F-box domain"/>
    <property type="match status" value="1"/>
</dbReference>
<name>A0AAD8WF72_LOLMU</name>
<evidence type="ECO:0000313" key="3">
    <source>
        <dbReference type="EMBL" id="KAK1653988.1"/>
    </source>
</evidence>
<dbReference type="EMBL" id="JAUUTY010000004">
    <property type="protein sequence ID" value="KAK1653988.1"/>
    <property type="molecule type" value="Genomic_DNA"/>
</dbReference>
<feature type="domain" description="KIB1-4 beta-propeller" evidence="2">
    <location>
        <begin position="67"/>
        <end position="305"/>
    </location>
</feature>
<dbReference type="Proteomes" id="UP001231189">
    <property type="component" value="Unassembled WGS sequence"/>
</dbReference>
<comment type="caution">
    <text evidence="3">The sequence shown here is derived from an EMBL/GenBank/DDBJ whole genome shotgun (WGS) entry which is preliminary data.</text>
</comment>
<keyword evidence="4" id="KW-1185">Reference proteome</keyword>
<gene>
    <name evidence="3" type="ORF">QYE76_071793</name>
</gene>
<evidence type="ECO:0000259" key="2">
    <source>
        <dbReference type="Pfam" id="PF03478"/>
    </source>
</evidence>
<organism evidence="3 4">
    <name type="scientific">Lolium multiflorum</name>
    <name type="common">Italian ryegrass</name>
    <name type="synonym">Lolium perenne subsp. multiflorum</name>
    <dbReference type="NCBI Taxonomy" id="4521"/>
    <lineage>
        <taxon>Eukaryota</taxon>
        <taxon>Viridiplantae</taxon>
        <taxon>Streptophyta</taxon>
        <taxon>Embryophyta</taxon>
        <taxon>Tracheophyta</taxon>
        <taxon>Spermatophyta</taxon>
        <taxon>Magnoliopsida</taxon>
        <taxon>Liliopsida</taxon>
        <taxon>Poales</taxon>
        <taxon>Poaceae</taxon>
        <taxon>BOP clade</taxon>
        <taxon>Pooideae</taxon>
        <taxon>Poodae</taxon>
        <taxon>Poeae</taxon>
        <taxon>Poeae Chloroplast Group 2 (Poeae type)</taxon>
        <taxon>Loliodinae</taxon>
        <taxon>Loliinae</taxon>
        <taxon>Lolium</taxon>
    </lineage>
</organism>
<dbReference type="AlphaFoldDB" id="A0AAD8WF72"/>
<proteinExistence type="predicted"/>
<feature type="domain" description="F-box" evidence="1">
    <location>
        <begin position="12"/>
        <end position="45"/>
    </location>
</feature>
<evidence type="ECO:0000313" key="4">
    <source>
        <dbReference type="Proteomes" id="UP001231189"/>
    </source>
</evidence>
<dbReference type="InterPro" id="IPR005174">
    <property type="entry name" value="KIB1-4_b-propeller"/>
</dbReference>